<name>A0A0W7WJS7_9RHOB</name>
<dbReference type="AlphaFoldDB" id="A0A0W7WJS7"/>
<evidence type="ECO:0000313" key="6">
    <source>
        <dbReference type="Proteomes" id="UP000054396"/>
    </source>
</evidence>
<organism evidence="5 6">
    <name type="scientific">Pseudoponticoccus marisrubri</name>
    <dbReference type="NCBI Taxonomy" id="1685382"/>
    <lineage>
        <taxon>Bacteria</taxon>
        <taxon>Pseudomonadati</taxon>
        <taxon>Pseudomonadota</taxon>
        <taxon>Alphaproteobacteria</taxon>
        <taxon>Rhodobacterales</taxon>
        <taxon>Roseobacteraceae</taxon>
        <taxon>Pseudoponticoccus</taxon>
    </lineage>
</organism>
<dbReference type="OrthoDB" id="9805730at2"/>
<accession>A0A0W7WJS7</accession>
<proteinExistence type="predicted"/>
<keyword evidence="1" id="KW-0805">Transcription regulation</keyword>
<dbReference type="Pfam" id="PF12833">
    <property type="entry name" value="HTH_18"/>
    <property type="match status" value="1"/>
</dbReference>
<dbReference type="InterPro" id="IPR009057">
    <property type="entry name" value="Homeodomain-like_sf"/>
</dbReference>
<dbReference type="PROSITE" id="PS01124">
    <property type="entry name" value="HTH_ARAC_FAMILY_2"/>
    <property type="match status" value="1"/>
</dbReference>
<reference evidence="5 6" key="1">
    <citation type="submission" date="2015-12" db="EMBL/GenBank/DDBJ databases">
        <authorList>
            <person name="Shamseldin A."/>
            <person name="Moawad H."/>
            <person name="Abd El-Rahim W.M."/>
            <person name="Sadowsky M.J."/>
        </authorList>
    </citation>
    <scope>NUCLEOTIDE SEQUENCE [LARGE SCALE GENOMIC DNA]</scope>
    <source>
        <strain evidence="5 6">SJ5A-1</strain>
    </source>
</reference>
<evidence type="ECO:0000256" key="2">
    <source>
        <dbReference type="ARBA" id="ARBA00023125"/>
    </source>
</evidence>
<gene>
    <name evidence="5" type="ORF">AVJ23_10235</name>
</gene>
<dbReference type="Proteomes" id="UP000054396">
    <property type="component" value="Unassembled WGS sequence"/>
</dbReference>
<dbReference type="Pfam" id="PF12625">
    <property type="entry name" value="Arabinose_bd"/>
    <property type="match status" value="1"/>
</dbReference>
<evidence type="ECO:0000256" key="1">
    <source>
        <dbReference type="ARBA" id="ARBA00023015"/>
    </source>
</evidence>
<dbReference type="InterPro" id="IPR018060">
    <property type="entry name" value="HTH_AraC"/>
</dbReference>
<feature type="domain" description="HTH araC/xylS-type" evidence="4">
    <location>
        <begin position="238"/>
        <end position="336"/>
    </location>
</feature>
<dbReference type="GO" id="GO:0005829">
    <property type="term" value="C:cytosol"/>
    <property type="evidence" value="ECO:0007669"/>
    <property type="project" value="TreeGrafter"/>
</dbReference>
<evidence type="ECO:0000256" key="3">
    <source>
        <dbReference type="ARBA" id="ARBA00023163"/>
    </source>
</evidence>
<evidence type="ECO:0000259" key="4">
    <source>
        <dbReference type="PROSITE" id="PS01124"/>
    </source>
</evidence>
<keyword evidence="2" id="KW-0238">DNA-binding</keyword>
<dbReference type="GO" id="GO:0003700">
    <property type="term" value="F:DNA-binding transcription factor activity"/>
    <property type="evidence" value="ECO:0007669"/>
    <property type="project" value="InterPro"/>
</dbReference>
<evidence type="ECO:0000313" key="5">
    <source>
        <dbReference type="EMBL" id="KUF10809.1"/>
    </source>
</evidence>
<dbReference type="EMBL" id="LPXO01000005">
    <property type="protein sequence ID" value="KUF10809.1"/>
    <property type="molecule type" value="Genomic_DNA"/>
</dbReference>
<dbReference type="PANTHER" id="PTHR47894:SF1">
    <property type="entry name" value="HTH-TYPE TRANSCRIPTIONAL REGULATOR VQSM"/>
    <property type="match status" value="1"/>
</dbReference>
<keyword evidence="3" id="KW-0804">Transcription</keyword>
<dbReference type="GO" id="GO:0000976">
    <property type="term" value="F:transcription cis-regulatory region binding"/>
    <property type="evidence" value="ECO:0007669"/>
    <property type="project" value="TreeGrafter"/>
</dbReference>
<dbReference type="SUPFAM" id="SSF46689">
    <property type="entry name" value="Homeodomain-like"/>
    <property type="match status" value="2"/>
</dbReference>
<dbReference type="Gene3D" id="1.10.10.60">
    <property type="entry name" value="Homeodomain-like"/>
    <property type="match status" value="1"/>
</dbReference>
<dbReference type="InterPro" id="IPR032687">
    <property type="entry name" value="AraC-type_N"/>
</dbReference>
<keyword evidence="6" id="KW-1185">Reference proteome</keyword>
<dbReference type="PANTHER" id="PTHR47894">
    <property type="entry name" value="HTH-TYPE TRANSCRIPTIONAL REGULATOR GADX"/>
    <property type="match status" value="1"/>
</dbReference>
<protein>
    <submittedName>
        <fullName evidence="5">AraC family transcriptional regulator</fullName>
    </submittedName>
</protein>
<sequence length="336" mass="37258">MSDQTMAAGFATAFLDYAVAEGAPRDGLLAASKLSPGDLADQDTRIPIAAYQALIGAAIEATGDTSLLLRHVLETRLETMSIVGQIVHASTSFPHSLGQLNRYARLMADVPIPGGRERFDLTREGEAVWLVDHRPCDGSWMATEAGFARFISEFRRSAPEHPFEQALEVTYAPPPHANRYPDLFRVPVTFRAPRNALRINPVWLDAAFDGGKDYVFGIFTRHADALLADLATRDTVRAAVETRMLADLHEGTLSMDRIARDLGMSRQTLYRRLKDEGVTFAQVHDDLRRRMAMDYLGARKVSVGETAYLLGFSEASAFVRAFRRWTGVSPTAWRAD</sequence>
<dbReference type="STRING" id="1685382.AVJ23_10235"/>
<dbReference type="SMART" id="SM00342">
    <property type="entry name" value="HTH_ARAC"/>
    <property type="match status" value="1"/>
</dbReference>
<dbReference type="RefSeq" id="WP_058862094.1">
    <property type="nucleotide sequence ID" value="NZ_LPXO01000005.1"/>
</dbReference>
<comment type="caution">
    <text evidence="5">The sequence shown here is derived from an EMBL/GenBank/DDBJ whole genome shotgun (WGS) entry which is preliminary data.</text>
</comment>